<protein>
    <recommendedName>
        <fullName evidence="4">Clavaminate synthase-like protein</fullName>
    </recommendedName>
</protein>
<dbReference type="InterPro" id="IPR027443">
    <property type="entry name" value="IPNS-like_sf"/>
</dbReference>
<evidence type="ECO:0000313" key="3">
    <source>
        <dbReference type="Proteomes" id="UP000800097"/>
    </source>
</evidence>
<reference evidence="2" key="1">
    <citation type="journal article" date="2020" name="Stud. Mycol.">
        <title>101 Dothideomycetes genomes: a test case for predicting lifestyles and emergence of pathogens.</title>
        <authorList>
            <person name="Haridas S."/>
            <person name="Albert R."/>
            <person name="Binder M."/>
            <person name="Bloem J."/>
            <person name="Labutti K."/>
            <person name="Salamov A."/>
            <person name="Andreopoulos B."/>
            <person name="Baker S."/>
            <person name="Barry K."/>
            <person name="Bills G."/>
            <person name="Bluhm B."/>
            <person name="Cannon C."/>
            <person name="Castanera R."/>
            <person name="Culley D."/>
            <person name="Daum C."/>
            <person name="Ezra D."/>
            <person name="Gonzalez J."/>
            <person name="Henrissat B."/>
            <person name="Kuo A."/>
            <person name="Liang C."/>
            <person name="Lipzen A."/>
            <person name="Lutzoni F."/>
            <person name="Magnuson J."/>
            <person name="Mondo S."/>
            <person name="Nolan M."/>
            <person name="Ohm R."/>
            <person name="Pangilinan J."/>
            <person name="Park H.-J."/>
            <person name="Ramirez L."/>
            <person name="Alfaro M."/>
            <person name="Sun H."/>
            <person name="Tritt A."/>
            <person name="Yoshinaga Y."/>
            <person name="Zwiers L.-H."/>
            <person name="Turgeon B."/>
            <person name="Goodwin S."/>
            <person name="Spatafora J."/>
            <person name="Crous P."/>
            <person name="Grigoriev I."/>
        </authorList>
    </citation>
    <scope>NUCLEOTIDE SEQUENCE</scope>
    <source>
        <strain evidence="2">CBS 379.55</strain>
    </source>
</reference>
<feature type="region of interest" description="Disordered" evidence="1">
    <location>
        <begin position="381"/>
        <end position="405"/>
    </location>
</feature>
<dbReference type="GeneID" id="54550007"/>
<evidence type="ECO:0000256" key="1">
    <source>
        <dbReference type="SAM" id="MobiDB-lite"/>
    </source>
</evidence>
<feature type="region of interest" description="Disordered" evidence="1">
    <location>
        <begin position="1"/>
        <end position="59"/>
    </location>
</feature>
<dbReference type="Proteomes" id="UP000800097">
    <property type="component" value="Unassembled WGS sequence"/>
</dbReference>
<sequence>MAITTAPSPASAPAPSTAKPNRASSSSVSKFLSRWRSKRSKGEVNPGTQDKRPPLIPSPLPLILPHHQAVLDDLGWSVITFPNASESHAPPPAPGAHPLQTAAQDLFAASQIFFSLPESEKQKWVNKQLGSEEGWSCIPGEKEFITLRTLAGTPDVLKEAAQRYWNLMGDYLDGCLGRLGTRIGVRDEGADHGLRRYIGRCKQMGIEEQDRSATMLRLFRYEGATTDFKIVAEPHADLGLLSCVVGDVPGLEVWDGFSFYPVEREEFGNQRRHDGKVEVRNAALLVGRQLEALSNKRFRGGGHRVVSYPPASGPDAPPQYRFSIVSVLRACEDVVVDTDVLTTDITGAFEKPIRGVTAGEWYEGIRKKHFNINVGYEEREKQRRSVMEKRTGDGVDARAKEMGTG</sequence>
<organism evidence="2 3">
    <name type="scientific">Westerdykella ornata</name>
    <dbReference type="NCBI Taxonomy" id="318751"/>
    <lineage>
        <taxon>Eukaryota</taxon>
        <taxon>Fungi</taxon>
        <taxon>Dikarya</taxon>
        <taxon>Ascomycota</taxon>
        <taxon>Pezizomycotina</taxon>
        <taxon>Dothideomycetes</taxon>
        <taxon>Pleosporomycetidae</taxon>
        <taxon>Pleosporales</taxon>
        <taxon>Sporormiaceae</taxon>
        <taxon>Westerdykella</taxon>
    </lineage>
</organism>
<feature type="compositionally biased region" description="Low complexity" evidence="1">
    <location>
        <begin position="1"/>
        <end position="18"/>
    </location>
</feature>
<name>A0A6A6JQS0_WESOR</name>
<evidence type="ECO:0008006" key="4">
    <source>
        <dbReference type="Google" id="ProtNLM"/>
    </source>
</evidence>
<dbReference type="Gene3D" id="2.60.120.330">
    <property type="entry name" value="B-lactam Antibiotic, Isopenicillin N Synthase, Chain"/>
    <property type="match status" value="1"/>
</dbReference>
<gene>
    <name evidence="2" type="ORF">EI97DRAFT_414600</name>
</gene>
<dbReference type="EMBL" id="ML986488">
    <property type="protein sequence ID" value="KAF2278248.1"/>
    <property type="molecule type" value="Genomic_DNA"/>
</dbReference>
<keyword evidence="3" id="KW-1185">Reference proteome</keyword>
<dbReference type="AlphaFoldDB" id="A0A6A6JQS0"/>
<dbReference type="OrthoDB" id="288590at2759"/>
<proteinExistence type="predicted"/>
<evidence type="ECO:0000313" key="2">
    <source>
        <dbReference type="EMBL" id="KAF2278248.1"/>
    </source>
</evidence>
<accession>A0A6A6JQS0</accession>
<dbReference type="SUPFAM" id="SSF51197">
    <property type="entry name" value="Clavaminate synthase-like"/>
    <property type="match status" value="1"/>
</dbReference>
<dbReference type="RefSeq" id="XP_033655787.1">
    <property type="nucleotide sequence ID" value="XM_033796832.1"/>
</dbReference>